<name>A0AAD7TSA2_9APHY</name>
<accession>A0AAD7TSA2</accession>
<sequence>MLFTPHIVLRRDIMPPRAQQPSGKGVGKTAVTRIQPYPPLCPLGDSARANRQRSANPGSESSEENSETSIISRKRLGRRDLGMPSRDEYDAAEAEYLESLDRRKKGKALISRDMFDKIWFVLHNPDVSKVETPQFRWWVRKMFRLEERFTTLPPPRQVEGSTNQDLTPFVVIHGGKEVAIKEDIYDILCECHRRVDHGGRDRTAAELRERYTWVPKELIAGFVKRCPTCIYKRTGRCDEERAAQYEEEQDSILEATSARLDQLNDAYTLPLMPLVPIPGDLSHSYDVTGHLFSTSPALIPWYMPSAGPSHPGVLGVRSETGGNSVYTSYSPQSHPSLGLAPHRRTIYDEHVTLPSIHTCGKALRPPADCAKITLPPLAQLLGDHGQAAYLSPSLVRYPLEAIPGNLLPLPKTDSSESPRLRMPYIPQIDPALLPGGVHMLALAAESAQMCCDNQRGED</sequence>
<feature type="domain" description="Integrase zinc-binding" evidence="2">
    <location>
        <begin position="184"/>
        <end position="230"/>
    </location>
</feature>
<protein>
    <recommendedName>
        <fullName evidence="2">Integrase zinc-binding domain-containing protein</fullName>
    </recommendedName>
</protein>
<evidence type="ECO:0000256" key="1">
    <source>
        <dbReference type="SAM" id="MobiDB-lite"/>
    </source>
</evidence>
<evidence type="ECO:0000313" key="3">
    <source>
        <dbReference type="EMBL" id="KAJ8480836.1"/>
    </source>
</evidence>
<dbReference type="Pfam" id="PF17921">
    <property type="entry name" value="Integrase_H2C2"/>
    <property type="match status" value="1"/>
</dbReference>
<evidence type="ECO:0000313" key="4">
    <source>
        <dbReference type="Proteomes" id="UP001215151"/>
    </source>
</evidence>
<feature type="region of interest" description="Disordered" evidence="1">
    <location>
        <begin position="34"/>
        <end position="84"/>
    </location>
</feature>
<keyword evidence="4" id="KW-1185">Reference proteome</keyword>
<dbReference type="Gene3D" id="1.10.340.70">
    <property type="match status" value="1"/>
</dbReference>
<organism evidence="3 4">
    <name type="scientific">Trametes cubensis</name>
    <dbReference type="NCBI Taxonomy" id="1111947"/>
    <lineage>
        <taxon>Eukaryota</taxon>
        <taxon>Fungi</taxon>
        <taxon>Dikarya</taxon>
        <taxon>Basidiomycota</taxon>
        <taxon>Agaricomycotina</taxon>
        <taxon>Agaricomycetes</taxon>
        <taxon>Polyporales</taxon>
        <taxon>Polyporaceae</taxon>
        <taxon>Trametes</taxon>
    </lineage>
</organism>
<dbReference type="Proteomes" id="UP001215151">
    <property type="component" value="Unassembled WGS sequence"/>
</dbReference>
<dbReference type="InterPro" id="IPR041588">
    <property type="entry name" value="Integrase_H2C2"/>
</dbReference>
<reference evidence="3" key="1">
    <citation type="submission" date="2022-11" db="EMBL/GenBank/DDBJ databases">
        <title>Genome Sequence of Cubamyces cubensis.</title>
        <authorList>
            <person name="Buettner E."/>
        </authorList>
    </citation>
    <scope>NUCLEOTIDE SEQUENCE</scope>
    <source>
        <strain evidence="3">MPL-01</strain>
    </source>
</reference>
<dbReference type="AlphaFoldDB" id="A0AAD7TSA2"/>
<comment type="caution">
    <text evidence="3">The sequence shown here is derived from an EMBL/GenBank/DDBJ whole genome shotgun (WGS) entry which is preliminary data.</text>
</comment>
<dbReference type="EMBL" id="JAPEVG010000153">
    <property type="protein sequence ID" value="KAJ8480836.1"/>
    <property type="molecule type" value="Genomic_DNA"/>
</dbReference>
<proteinExistence type="predicted"/>
<evidence type="ECO:0000259" key="2">
    <source>
        <dbReference type="Pfam" id="PF17921"/>
    </source>
</evidence>
<gene>
    <name evidence="3" type="ORF">ONZ51_g6408</name>
</gene>